<evidence type="ECO:0008006" key="4">
    <source>
        <dbReference type="Google" id="ProtNLM"/>
    </source>
</evidence>
<evidence type="ECO:0000313" key="3">
    <source>
        <dbReference type="Proteomes" id="UP000183805"/>
    </source>
</evidence>
<reference evidence="2 3" key="1">
    <citation type="submission" date="2016-10" db="EMBL/GenBank/DDBJ databases">
        <authorList>
            <person name="Varghese N."/>
            <person name="Submissions S."/>
        </authorList>
    </citation>
    <scope>NUCLEOTIDE SEQUENCE [LARGE SCALE GENOMIC DNA]</scope>
    <source>
        <strain evidence="2 3">CGMCC 1.8499</strain>
    </source>
</reference>
<feature type="transmembrane region" description="Helical" evidence="1">
    <location>
        <begin position="99"/>
        <end position="118"/>
    </location>
</feature>
<sequence length="133" mass="14719">MSTSESSSTFKHLIKHILFWSVFSYFYHSGVNVLVAMAHDAKPEHGLLTSIAYGIGFNVLVGHLIGKYDKHWPVIAALYIASVGLLIVPLVILGKAGLMDVYFIVAMILSLPTSTFVIEKIKQRISLNTEQTQ</sequence>
<feature type="transmembrane region" description="Helical" evidence="1">
    <location>
        <begin position="72"/>
        <end position="93"/>
    </location>
</feature>
<evidence type="ECO:0000256" key="1">
    <source>
        <dbReference type="SAM" id="Phobius"/>
    </source>
</evidence>
<keyword evidence="1" id="KW-1133">Transmembrane helix</keyword>
<dbReference type="EMBL" id="FPAZ01000016">
    <property type="protein sequence ID" value="SFT92218.1"/>
    <property type="molecule type" value="Genomic_DNA"/>
</dbReference>
<keyword evidence="1" id="KW-0812">Transmembrane</keyword>
<feature type="transmembrane region" description="Helical" evidence="1">
    <location>
        <begin position="17"/>
        <end position="39"/>
    </location>
</feature>
<keyword evidence="1" id="KW-0472">Membrane</keyword>
<dbReference type="Proteomes" id="UP000183805">
    <property type="component" value="Unassembled WGS sequence"/>
</dbReference>
<gene>
    <name evidence="2" type="ORF">SAMN04487854_11650</name>
</gene>
<keyword evidence="3" id="KW-1185">Reference proteome</keyword>
<organism evidence="2 3">
    <name type="scientific">Pseudoalteromonas lipolytica</name>
    <dbReference type="NCBI Taxonomy" id="570156"/>
    <lineage>
        <taxon>Bacteria</taxon>
        <taxon>Pseudomonadati</taxon>
        <taxon>Pseudomonadota</taxon>
        <taxon>Gammaproteobacteria</taxon>
        <taxon>Alteromonadales</taxon>
        <taxon>Pseudoalteromonadaceae</taxon>
        <taxon>Pseudoalteromonas</taxon>
    </lineage>
</organism>
<comment type="caution">
    <text evidence="2">The sequence shown here is derived from an EMBL/GenBank/DDBJ whole genome shotgun (WGS) entry which is preliminary data.</text>
</comment>
<proteinExistence type="predicted"/>
<evidence type="ECO:0000313" key="2">
    <source>
        <dbReference type="EMBL" id="SFT92218.1"/>
    </source>
</evidence>
<accession>A0ABY1GTD4</accession>
<name>A0ABY1GTD4_9GAMM</name>
<dbReference type="RefSeq" id="WP_074989592.1">
    <property type="nucleotide sequence ID" value="NZ_FPAZ01000016.1"/>
</dbReference>
<feature type="transmembrane region" description="Helical" evidence="1">
    <location>
        <begin position="45"/>
        <end position="65"/>
    </location>
</feature>
<protein>
    <recommendedName>
        <fullName evidence="4">MFS transporter</fullName>
    </recommendedName>
</protein>